<dbReference type="Gene3D" id="2.60.40.1170">
    <property type="entry name" value="Mu homology domain, subdomain B"/>
    <property type="match status" value="1"/>
</dbReference>
<evidence type="ECO:0000313" key="3">
    <source>
        <dbReference type="Proteomes" id="UP000446786"/>
    </source>
</evidence>
<name>A0A845AMZ6_9SPHN</name>
<evidence type="ECO:0000313" key="2">
    <source>
        <dbReference type="EMBL" id="MXP32182.1"/>
    </source>
</evidence>
<accession>A0A845AMZ6</accession>
<dbReference type="Pfam" id="PF01345">
    <property type="entry name" value="DUF11"/>
    <property type="match status" value="1"/>
</dbReference>
<dbReference type="Proteomes" id="UP000446786">
    <property type="component" value="Unassembled WGS sequence"/>
</dbReference>
<organism evidence="2 3">
    <name type="scientific">Parerythrobacter jejuensis</name>
    <dbReference type="NCBI Taxonomy" id="795812"/>
    <lineage>
        <taxon>Bacteria</taxon>
        <taxon>Pseudomonadati</taxon>
        <taxon>Pseudomonadota</taxon>
        <taxon>Alphaproteobacteria</taxon>
        <taxon>Sphingomonadales</taxon>
        <taxon>Erythrobacteraceae</taxon>
        <taxon>Parerythrobacter</taxon>
    </lineage>
</organism>
<keyword evidence="3" id="KW-1185">Reference proteome</keyword>
<proteinExistence type="predicted"/>
<dbReference type="InterPro" id="IPR001434">
    <property type="entry name" value="OmcB-like_DUF11"/>
</dbReference>
<dbReference type="EMBL" id="WTYE01000001">
    <property type="protein sequence ID" value="MXP32182.1"/>
    <property type="molecule type" value="Genomic_DNA"/>
</dbReference>
<dbReference type="InterPro" id="IPR047589">
    <property type="entry name" value="DUF11_rpt"/>
</dbReference>
<dbReference type="NCBIfam" id="TIGR01451">
    <property type="entry name" value="B_ant_repeat"/>
    <property type="match status" value="1"/>
</dbReference>
<dbReference type="OrthoDB" id="5400913at2"/>
<dbReference type="RefSeq" id="WP_160779546.1">
    <property type="nucleotide sequence ID" value="NZ_BAAAZF010000001.1"/>
</dbReference>
<evidence type="ECO:0000259" key="1">
    <source>
        <dbReference type="Pfam" id="PF01345"/>
    </source>
</evidence>
<dbReference type="PANTHER" id="PTHR34819">
    <property type="entry name" value="LARGE CYSTEINE-RICH PERIPLASMIC PROTEIN OMCB"/>
    <property type="match status" value="1"/>
</dbReference>
<comment type="caution">
    <text evidence="2">The sequence shown here is derived from an EMBL/GenBank/DDBJ whole genome shotgun (WGS) entry which is preliminary data.</text>
</comment>
<protein>
    <submittedName>
        <fullName evidence="2">DUF11 domain-containing protein</fullName>
    </submittedName>
</protein>
<sequence>MMQRSALGGCAENALLTMLGYVIAKMFHLINAIHFSVLGVVRALSTMLAIGALAGAAQAQTTLTADWTNLGNSNLQVVNDGTTLAVGPNSITINTSAVTDGDANDGDFTNFYSTGMLSYYTGQVSSFTGNLLYNTDHSVFDAGDYFETTYTFATAVEQLAFTVGNVDRFFGSVNFHDAVVIEYDTGSGTWQNLRSLGAFTLGSAVGLTTVNGQQGFHGTNYSGGITSTTGDIQVDFGTVTVERVRIRYLYGQASPGSDPSGDWQYMAVSDFTWEQTFSFADLSLSKTVNNSTPANGAGVTYTLQVFNAASSALTANGVQVTDLLPAGVDYVSDTGSGSYNPVTGVWTVGTLAPGASASLDITVTVTATAGAVIDNVAEITASSVADVDSSPGNAVPAEDDYDTATFTVAGSRVAGTPPLLNCSAGSAVHDWDPLSWTAGSTANSYALSTLGQVAFTLTNPGVWLNNAALGGQSPNLQTDMTGGIGTPEESLIQLVDLANQSQVVTTQIDLPRSVMAAQFTVFDVDFGTNQFADRITVTGSFNGNTVIPTLTNGVANYVAGNTAYGDAASDSTSANGNVTVTFQQPVDTITIQYGNHSLAPANPGQQAVALHDITVCRPTTTLAATKVSAVFSDPVNGSSDPKAIPGAMIDYVIGVANTGIVEADDGSVSIVDTVPADTKMCLADISPGSGPVLFVDGSPVSGLSYSYTALGSGTDDLEFSNNGGTSYGYTPVADADGCDTNITNFRVSPSGELEEGTSFSLRARFMIE</sequence>
<feature type="domain" description="DUF11" evidence="1">
    <location>
        <begin position="281"/>
        <end position="390"/>
    </location>
</feature>
<gene>
    <name evidence="2" type="ORF">GRI94_10155</name>
</gene>
<reference evidence="2 3" key="1">
    <citation type="submission" date="2019-12" db="EMBL/GenBank/DDBJ databases">
        <title>Genomic-based taxomic classification of the family Erythrobacteraceae.</title>
        <authorList>
            <person name="Xu L."/>
        </authorList>
    </citation>
    <scope>NUCLEOTIDE SEQUENCE [LARGE SCALE GENOMIC DNA]</scope>
    <source>
        <strain evidence="2 3">JCM 16677</strain>
    </source>
</reference>
<dbReference type="AlphaFoldDB" id="A0A845AMZ6"/>
<dbReference type="InterPro" id="IPR051172">
    <property type="entry name" value="Chlamydia_OmcB"/>
</dbReference>